<dbReference type="InterPro" id="IPR011050">
    <property type="entry name" value="Pectin_lyase_fold/virulence"/>
</dbReference>
<dbReference type="EMBL" id="UXAV01000027">
    <property type="protein sequence ID" value="VDC23917.1"/>
    <property type="molecule type" value="Genomic_DNA"/>
</dbReference>
<sequence>MARNYKNHSKFVATAATATLVATAIAPVASAAFNDVNKNYTEAVDYLVDNGIAEGISETSFGTDASIKRGDAAVMIAKALDLDVENAPESAFTDLNSRVAGAVNALYVDKIINGKSETTFAPDDKITRAEMAKVIANAYKLDGTGTTNEFDDVNANFDDYVDALVKNEITKGKTAVSFGAIAEVTRGEFALFIHRSETLEVVEDIDNPEADATLLADLKSASDDIKLAKILTDNFGSIINEDLIVQYKETIAALVAPQTKTEMTASIVLVNDKNAAATVTATITALDSEKESFADDVAAARVAYDSLSKVQQAFVTNVNDLESAEVVVRVASGSVTNATELETALTDENVKEITLLKNISVGTEVMTLTSGVTINGNNNKLFVGGTKADKGANKALGLYIPANAEEVVVKNLKVVGTHGDNLIEIFGNATLDNVSAIGGKKAGIYVNNDGTGTITVNFKDITTASNGWNAGIGIASKKIGSKVIANFSGTNSFGEETAVYTDDLSAYMGEYEVNGLDGYTKKVVDLQHKWVKTQ</sequence>
<dbReference type="PANTHER" id="PTHR43308">
    <property type="entry name" value="OUTER MEMBRANE PROTEIN ALPHA-RELATED"/>
    <property type="match status" value="1"/>
</dbReference>
<feature type="domain" description="SLH" evidence="2">
    <location>
        <begin position="86"/>
        <end position="149"/>
    </location>
</feature>
<feature type="domain" description="SLH" evidence="2">
    <location>
        <begin position="27"/>
        <end position="85"/>
    </location>
</feature>
<dbReference type="InterPro" id="IPR001119">
    <property type="entry name" value="SLH_dom"/>
</dbReference>
<dbReference type="InterPro" id="IPR051465">
    <property type="entry name" value="Cell_Envelope_Struct_Comp"/>
</dbReference>
<organism evidence="3 4">
    <name type="scientific">Filibacter tadaridae</name>
    <dbReference type="NCBI Taxonomy" id="2483811"/>
    <lineage>
        <taxon>Bacteria</taxon>
        <taxon>Bacillati</taxon>
        <taxon>Bacillota</taxon>
        <taxon>Bacilli</taxon>
        <taxon>Bacillales</taxon>
        <taxon>Caryophanaceae</taxon>
        <taxon>Filibacter</taxon>
    </lineage>
</organism>
<evidence type="ECO:0000313" key="3">
    <source>
        <dbReference type="EMBL" id="VDC23917.1"/>
    </source>
</evidence>
<dbReference type="InterPro" id="IPR046776">
    <property type="entry name" value="Pectate_lyase_5"/>
</dbReference>
<gene>
    <name evidence="3" type="primary">ctc_1</name>
    <name evidence="3" type="ORF">FILTAD_00931</name>
</gene>
<feature type="signal peptide" evidence="1">
    <location>
        <begin position="1"/>
        <end position="31"/>
    </location>
</feature>
<reference evidence="3 4" key="1">
    <citation type="submission" date="2018-11" db="EMBL/GenBank/DDBJ databases">
        <authorList>
            <person name="Criscuolo A."/>
        </authorList>
    </citation>
    <scope>NUCLEOTIDE SEQUENCE [LARGE SCALE GENOMIC DNA]</scope>
    <source>
        <strain evidence="3">ATB-66</strain>
    </source>
</reference>
<dbReference type="Pfam" id="PF20585">
    <property type="entry name" value="Pectate_lyase_5"/>
    <property type="match status" value="1"/>
</dbReference>
<accession>A0A3P5X6I3</accession>
<dbReference type="Proteomes" id="UP000270468">
    <property type="component" value="Unassembled WGS sequence"/>
</dbReference>
<keyword evidence="4" id="KW-1185">Reference proteome</keyword>
<dbReference type="Pfam" id="PF00395">
    <property type="entry name" value="SLH"/>
    <property type="match status" value="3"/>
</dbReference>
<dbReference type="PANTHER" id="PTHR43308:SF5">
    <property type="entry name" value="S-LAYER PROTEIN _ PEPTIDOGLYCAN ENDO-BETA-N-ACETYLGLUCOSAMINIDASE"/>
    <property type="match status" value="1"/>
</dbReference>
<evidence type="ECO:0000259" key="2">
    <source>
        <dbReference type="PROSITE" id="PS51272"/>
    </source>
</evidence>
<dbReference type="RefSeq" id="WP_124069364.1">
    <property type="nucleotide sequence ID" value="NZ_CBCRXF010000003.1"/>
</dbReference>
<feature type="chain" id="PRO_5018049626" evidence="1">
    <location>
        <begin position="32"/>
        <end position="534"/>
    </location>
</feature>
<proteinExistence type="predicted"/>
<name>A0A3P5X6I3_9BACL</name>
<dbReference type="PROSITE" id="PS51272">
    <property type="entry name" value="SLH"/>
    <property type="match status" value="2"/>
</dbReference>
<evidence type="ECO:0000313" key="4">
    <source>
        <dbReference type="Proteomes" id="UP000270468"/>
    </source>
</evidence>
<protein>
    <submittedName>
        <fullName evidence="3">S-layer protein</fullName>
    </submittedName>
</protein>
<dbReference type="SUPFAM" id="SSF51126">
    <property type="entry name" value="Pectin lyase-like"/>
    <property type="match status" value="1"/>
</dbReference>
<keyword evidence="1" id="KW-0732">Signal</keyword>
<dbReference type="OrthoDB" id="2776339at2"/>
<dbReference type="AlphaFoldDB" id="A0A3P5X6I3"/>
<evidence type="ECO:0000256" key="1">
    <source>
        <dbReference type="SAM" id="SignalP"/>
    </source>
</evidence>